<dbReference type="InterPro" id="IPR036388">
    <property type="entry name" value="WH-like_DNA-bd_sf"/>
</dbReference>
<evidence type="ECO:0000313" key="5">
    <source>
        <dbReference type="EMBL" id="MCR2806438.1"/>
    </source>
</evidence>
<dbReference type="RefSeq" id="WP_257449873.1">
    <property type="nucleotide sequence ID" value="NZ_JANIPJ010000017.1"/>
</dbReference>
<sequence length="149" mass="17059">MSNEEGQLQTSIGFWMGIAYRKLSALLQQRLKAYGLTPEQWSVLYTIQVSEGLIQKDIAERTHKDKPTTTRILDQLEDKGFIVKSVGENDRRAFVVHATEKGRHVIRETASVERSVSEEVRSIMTAEEYDVFVELLQRIHSHAETKLEG</sequence>
<dbReference type="PANTHER" id="PTHR42756:SF1">
    <property type="entry name" value="TRANSCRIPTIONAL REPRESSOR OF EMRAB OPERON"/>
    <property type="match status" value="1"/>
</dbReference>
<dbReference type="SUPFAM" id="SSF46785">
    <property type="entry name" value="Winged helix' DNA-binding domain"/>
    <property type="match status" value="1"/>
</dbReference>
<name>A0A9X2SC74_9BACL</name>
<keyword evidence="2" id="KW-0238">DNA-binding</keyword>
<dbReference type="Proteomes" id="UP001141950">
    <property type="component" value="Unassembled WGS sequence"/>
</dbReference>
<keyword evidence="1" id="KW-0805">Transcription regulation</keyword>
<dbReference type="InterPro" id="IPR036390">
    <property type="entry name" value="WH_DNA-bd_sf"/>
</dbReference>
<accession>A0A9X2SC74</accession>
<dbReference type="GO" id="GO:0003677">
    <property type="term" value="F:DNA binding"/>
    <property type="evidence" value="ECO:0007669"/>
    <property type="project" value="UniProtKB-KW"/>
</dbReference>
<protein>
    <submittedName>
        <fullName evidence="5">MarR family transcriptional regulator</fullName>
    </submittedName>
</protein>
<feature type="domain" description="HTH marR-type" evidence="4">
    <location>
        <begin position="9"/>
        <end position="141"/>
    </location>
</feature>
<organism evidence="5 6">
    <name type="scientific">Paenibacillus soyae</name>
    <dbReference type="NCBI Taxonomy" id="2969249"/>
    <lineage>
        <taxon>Bacteria</taxon>
        <taxon>Bacillati</taxon>
        <taxon>Bacillota</taxon>
        <taxon>Bacilli</taxon>
        <taxon>Bacillales</taxon>
        <taxon>Paenibacillaceae</taxon>
        <taxon>Paenibacillus</taxon>
    </lineage>
</organism>
<dbReference type="PRINTS" id="PR00598">
    <property type="entry name" value="HTHMARR"/>
</dbReference>
<evidence type="ECO:0000259" key="4">
    <source>
        <dbReference type="PROSITE" id="PS50995"/>
    </source>
</evidence>
<dbReference type="InterPro" id="IPR000835">
    <property type="entry name" value="HTH_MarR-typ"/>
</dbReference>
<evidence type="ECO:0000256" key="2">
    <source>
        <dbReference type="ARBA" id="ARBA00023125"/>
    </source>
</evidence>
<dbReference type="Gene3D" id="1.10.10.10">
    <property type="entry name" value="Winged helix-like DNA-binding domain superfamily/Winged helix DNA-binding domain"/>
    <property type="match status" value="1"/>
</dbReference>
<dbReference type="PANTHER" id="PTHR42756">
    <property type="entry name" value="TRANSCRIPTIONAL REGULATOR, MARR"/>
    <property type="match status" value="1"/>
</dbReference>
<comment type="caution">
    <text evidence="5">The sequence shown here is derived from an EMBL/GenBank/DDBJ whole genome shotgun (WGS) entry which is preliminary data.</text>
</comment>
<dbReference type="SMART" id="SM00347">
    <property type="entry name" value="HTH_MARR"/>
    <property type="match status" value="1"/>
</dbReference>
<dbReference type="EMBL" id="JANIPJ010000017">
    <property type="protein sequence ID" value="MCR2806438.1"/>
    <property type="molecule type" value="Genomic_DNA"/>
</dbReference>
<dbReference type="PROSITE" id="PS50995">
    <property type="entry name" value="HTH_MARR_2"/>
    <property type="match status" value="1"/>
</dbReference>
<evidence type="ECO:0000256" key="1">
    <source>
        <dbReference type="ARBA" id="ARBA00023015"/>
    </source>
</evidence>
<proteinExistence type="predicted"/>
<keyword evidence="6" id="KW-1185">Reference proteome</keyword>
<evidence type="ECO:0000313" key="6">
    <source>
        <dbReference type="Proteomes" id="UP001141950"/>
    </source>
</evidence>
<reference evidence="5" key="1">
    <citation type="submission" date="2022-08" db="EMBL/GenBank/DDBJ databases">
        <title>The genomic sequence of strain Paenibacillus sp. SCIV0701.</title>
        <authorList>
            <person name="Zhao H."/>
        </authorList>
    </citation>
    <scope>NUCLEOTIDE SEQUENCE</scope>
    <source>
        <strain evidence="5">SCIV0701</strain>
    </source>
</reference>
<evidence type="ECO:0000256" key="3">
    <source>
        <dbReference type="ARBA" id="ARBA00023163"/>
    </source>
</evidence>
<dbReference type="AlphaFoldDB" id="A0A9X2SC74"/>
<dbReference type="GO" id="GO:0003700">
    <property type="term" value="F:DNA-binding transcription factor activity"/>
    <property type="evidence" value="ECO:0007669"/>
    <property type="project" value="InterPro"/>
</dbReference>
<gene>
    <name evidence="5" type="ORF">NQZ67_21385</name>
</gene>
<dbReference type="Pfam" id="PF01047">
    <property type="entry name" value="MarR"/>
    <property type="match status" value="1"/>
</dbReference>
<keyword evidence="3" id="KW-0804">Transcription</keyword>